<dbReference type="NCBIfam" id="TIGR00745">
    <property type="entry name" value="apbA_panE"/>
    <property type="match status" value="1"/>
</dbReference>
<dbReference type="InterPro" id="IPR003710">
    <property type="entry name" value="ApbA"/>
</dbReference>
<dbReference type="InterPro" id="IPR050838">
    <property type="entry name" value="Ketopantoate_reductase"/>
</dbReference>
<dbReference type="PANTHER" id="PTHR43765">
    <property type="entry name" value="2-DEHYDROPANTOATE 2-REDUCTASE-RELATED"/>
    <property type="match status" value="1"/>
</dbReference>
<dbReference type="SUPFAM" id="SSF48179">
    <property type="entry name" value="6-phosphogluconate dehydrogenase C-terminal domain-like"/>
    <property type="match status" value="1"/>
</dbReference>
<evidence type="ECO:0000259" key="13">
    <source>
        <dbReference type="Pfam" id="PF08546"/>
    </source>
</evidence>
<dbReference type="InterPro" id="IPR036291">
    <property type="entry name" value="NAD(P)-bd_dom_sf"/>
</dbReference>
<evidence type="ECO:0000256" key="2">
    <source>
        <dbReference type="ARBA" id="ARBA00004994"/>
    </source>
</evidence>
<evidence type="ECO:0000256" key="9">
    <source>
        <dbReference type="ARBA" id="ARBA00032024"/>
    </source>
</evidence>
<dbReference type="InterPro" id="IPR013752">
    <property type="entry name" value="KPA_reductase"/>
</dbReference>
<evidence type="ECO:0000256" key="10">
    <source>
        <dbReference type="ARBA" id="ARBA00048793"/>
    </source>
</evidence>
<evidence type="ECO:0000313" key="15">
    <source>
        <dbReference type="Proteomes" id="UP000244240"/>
    </source>
</evidence>
<keyword evidence="6 11" id="KW-0566">Pantothenate biosynthesis</keyword>
<sequence length="323" mass="35326">MKIAVWGAGAVGLLWAHRLAGFFPGTLLLTRTREQRDKIRAEGLALTGLDGVHRIARNLDVRWSREERLPACDVIFLTVKQTVVPVIAAEVRRVGHSSSDIWLWQNGMGQERLLGDDIDSHRLYRAVTTEGALREGPACVRHTGRGETRVGPVGGESISPLTAGLIRVLVSSGFSIFPDREIDRRAWEKLAINCVINPLTALWNVSNGDLPGREGFSAWMDGILKEVVRVAEAEGIVLSEAELSEKVRAVCRDTAANRSSMLQDLLRGEKTEVDYINGAVGEKGKQHGIPTPFNDRLTLLVHRAEEEGVPEGEDGLSHPPSSG</sequence>
<dbReference type="Gene3D" id="3.40.50.720">
    <property type="entry name" value="NAD(P)-binding Rossmann-like Domain"/>
    <property type="match status" value="1"/>
</dbReference>
<comment type="similarity">
    <text evidence="3 11">Belongs to the ketopantoate reductase family.</text>
</comment>
<comment type="catalytic activity">
    <reaction evidence="10 11">
        <text>(R)-pantoate + NADP(+) = 2-dehydropantoate + NADPH + H(+)</text>
        <dbReference type="Rhea" id="RHEA:16233"/>
        <dbReference type="ChEBI" id="CHEBI:11561"/>
        <dbReference type="ChEBI" id="CHEBI:15378"/>
        <dbReference type="ChEBI" id="CHEBI:15980"/>
        <dbReference type="ChEBI" id="CHEBI:57783"/>
        <dbReference type="ChEBI" id="CHEBI:58349"/>
        <dbReference type="EC" id="1.1.1.169"/>
    </reaction>
</comment>
<dbReference type="Gene3D" id="1.10.1040.10">
    <property type="entry name" value="N-(1-d-carboxylethyl)-l-norvaline Dehydrogenase, domain 2"/>
    <property type="match status" value="1"/>
</dbReference>
<keyword evidence="8 11" id="KW-0560">Oxidoreductase</keyword>
<dbReference type="Pfam" id="PF02558">
    <property type="entry name" value="ApbA"/>
    <property type="match status" value="1"/>
</dbReference>
<dbReference type="Pfam" id="PF08546">
    <property type="entry name" value="ApbA_C"/>
    <property type="match status" value="1"/>
</dbReference>
<name>A0A2T6B587_9BACL</name>
<comment type="function">
    <text evidence="1 11">Catalyzes the NADPH-dependent reduction of ketopantoate into pantoic acid.</text>
</comment>
<evidence type="ECO:0000256" key="8">
    <source>
        <dbReference type="ARBA" id="ARBA00023002"/>
    </source>
</evidence>
<evidence type="ECO:0000259" key="12">
    <source>
        <dbReference type="Pfam" id="PF02558"/>
    </source>
</evidence>
<comment type="caution">
    <text evidence="14">The sequence shown here is derived from an EMBL/GenBank/DDBJ whole genome shotgun (WGS) entry which is preliminary data.</text>
</comment>
<keyword evidence="15" id="KW-1185">Reference proteome</keyword>
<reference evidence="14 15" key="1">
    <citation type="submission" date="2018-04" db="EMBL/GenBank/DDBJ databases">
        <title>Genomic Encyclopedia of Archaeal and Bacterial Type Strains, Phase II (KMG-II): from individual species to whole genera.</title>
        <authorList>
            <person name="Goeker M."/>
        </authorList>
    </citation>
    <scope>NUCLEOTIDE SEQUENCE [LARGE SCALE GENOMIC DNA]</scope>
    <source>
        <strain evidence="14 15">DSM 45787</strain>
    </source>
</reference>
<evidence type="ECO:0000256" key="5">
    <source>
        <dbReference type="ARBA" id="ARBA00019465"/>
    </source>
</evidence>
<dbReference type="InterPro" id="IPR013328">
    <property type="entry name" value="6PGD_dom2"/>
</dbReference>
<gene>
    <name evidence="14" type="ORF">C8P63_13419</name>
</gene>
<dbReference type="GO" id="GO:0005737">
    <property type="term" value="C:cytoplasm"/>
    <property type="evidence" value="ECO:0007669"/>
    <property type="project" value="TreeGrafter"/>
</dbReference>
<dbReference type="AlphaFoldDB" id="A0A2T6B587"/>
<dbReference type="PANTHER" id="PTHR43765:SF2">
    <property type="entry name" value="2-DEHYDROPANTOATE 2-REDUCTASE"/>
    <property type="match status" value="1"/>
</dbReference>
<dbReference type="RefSeq" id="WP_170109737.1">
    <property type="nucleotide sequence ID" value="NZ_QBKR01000034.1"/>
</dbReference>
<comment type="pathway">
    <text evidence="2 11">Cofactor biosynthesis; (R)-pantothenate biosynthesis; (R)-pantoate from 3-methyl-2-oxobutanoate: step 2/2.</text>
</comment>
<dbReference type="SUPFAM" id="SSF51735">
    <property type="entry name" value="NAD(P)-binding Rossmann-fold domains"/>
    <property type="match status" value="1"/>
</dbReference>
<feature type="domain" description="Ketopantoate reductase C-terminal" evidence="13">
    <location>
        <begin position="182"/>
        <end position="304"/>
    </location>
</feature>
<evidence type="ECO:0000256" key="6">
    <source>
        <dbReference type="ARBA" id="ARBA00022655"/>
    </source>
</evidence>
<organism evidence="14 15">
    <name type="scientific">Melghirimyces profundicolus</name>
    <dbReference type="NCBI Taxonomy" id="1242148"/>
    <lineage>
        <taxon>Bacteria</taxon>
        <taxon>Bacillati</taxon>
        <taxon>Bacillota</taxon>
        <taxon>Bacilli</taxon>
        <taxon>Bacillales</taxon>
        <taxon>Thermoactinomycetaceae</taxon>
        <taxon>Melghirimyces</taxon>
    </lineage>
</organism>
<dbReference type="FunFam" id="1.10.1040.10:FF:000017">
    <property type="entry name" value="2-dehydropantoate 2-reductase"/>
    <property type="match status" value="1"/>
</dbReference>
<dbReference type="GO" id="GO:0050661">
    <property type="term" value="F:NADP binding"/>
    <property type="evidence" value="ECO:0007669"/>
    <property type="project" value="TreeGrafter"/>
</dbReference>
<evidence type="ECO:0000256" key="3">
    <source>
        <dbReference type="ARBA" id="ARBA00007870"/>
    </source>
</evidence>
<evidence type="ECO:0000313" key="14">
    <source>
        <dbReference type="EMBL" id="PTX51251.1"/>
    </source>
</evidence>
<evidence type="ECO:0000256" key="7">
    <source>
        <dbReference type="ARBA" id="ARBA00022857"/>
    </source>
</evidence>
<dbReference type="GO" id="GO:0015940">
    <property type="term" value="P:pantothenate biosynthetic process"/>
    <property type="evidence" value="ECO:0007669"/>
    <property type="project" value="UniProtKB-UniPathway"/>
</dbReference>
<dbReference type="InterPro" id="IPR008927">
    <property type="entry name" value="6-PGluconate_DH-like_C_sf"/>
</dbReference>
<accession>A0A2T6B587</accession>
<evidence type="ECO:0000256" key="1">
    <source>
        <dbReference type="ARBA" id="ARBA00002919"/>
    </source>
</evidence>
<evidence type="ECO:0000256" key="11">
    <source>
        <dbReference type="RuleBase" id="RU362068"/>
    </source>
</evidence>
<keyword evidence="7 11" id="KW-0521">NADP</keyword>
<dbReference type="InterPro" id="IPR013332">
    <property type="entry name" value="KPR_N"/>
</dbReference>
<evidence type="ECO:0000256" key="4">
    <source>
        <dbReference type="ARBA" id="ARBA00013014"/>
    </source>
</evidence>
<feature type="domain" description="Ketopantoate reductase N-terminal" evidence="12">
    <location>
        <begin position="3"/>
        <end position="153"/>
    </location>
</feature>
<protein>
    <recommendedName>
        <fullName evidence="5 11">2-dehydropantoate 2-reductase</fullName>
        <ecNumber evidence="4 11">1.1.1.169</ecNumber>
    </recommendedName>
    <alternativeName>
        <fullName evidence="9 11">Ketopantoate reductase</fullName>
    </alternativeName>
</protein>
<proteinExistence type="inferred from homology"/>
<dbReference type="GO" id="GO:0008677">
    <property type="term" value="F:2-dehydropantoate 2-reductase activity"/>
    <property type="evidence" value="ECO:0007669"/>
    <property type="project" value="UniProtKB-EC"/>
</dbReference>
<dbReference type="EC" id="1.1.1.169" evidence="4 11"/>
<dbReference type="EMBL" id="QBKR01000034">
    <property type="protein sequence ID" value="PTX51251.1"/>
    <property type="molecule type" value="Genomic_DNA"/>
</dbReference>
<dbReference type="Proteomes" id="UP000244240">
    <property type="component" value="Unassembled WGS sequence"/>
</dbReference>
<dbReference type="UniPathway" id="UPA00028">
    <property type="reaction ID" value="UER00004"/>
</dbReference>